<dbReference type="PANTHER" id="PTHR24201:SF2">
    <property type="entry name" value="ANKYRIN REPEAT DOMAIN-CONTAINING PROTEIN 42"/>
    <property type="match status" value="1"/>
</dbReference>
<dbReference type="InterPro" id="IPR002110">
    <property type="entry name" value="Ankyrin_rpt"/>
</dbReference>
<sequence length="215" mass="23457">MSHNIWLAASDGDLAAVKTFINEKGISINAQDEFGYSALHAAASYGHKELITYLLENGADVNIQDPEGDSPLFVCETVDIAEMLIKAGADAKHVNENEMTAAENAEEEEWLEVAHYLRELTGVPHPDEVDELEDNMSHLMEEKDSDDSSDDEDKKTNCESSTAFKERIEAIMKASEADGVDRDDELKAVVAEMLATAGPDAAAALSEQLQALEKK</sequence>
<evidence type="ECO:0000313" key="6">
    <source>
        <dbReference type="Proteomes" id="UP000748756"/>
    </source>
</evidence>
<dbReference type="Pfam" id="PF12796">
    <property type="entry name" value="Ank_2"/>
    <property type="match status" value="1"/>
</dbReference>
<comment type="caution">
    <text evidence="5">The sequence shown here is derived from an EMBL/GenBank/DDBJ whole genome shotgun (WGS) entry which is preliminary data.</text>
</comment>
<gene>
    <name evidence="5" type="ORF">BG015_004079</name>
</gene>
<dbReference type="EMBL" id="JAAAUQ010000197">
    <property type="protein sequence ID" value="KAF9153098.1"/>
    <property type="molecule type" value="Genomic_DNA"/>
</dbReference>
<protein>
    <recommendedName>
        <fullName evidence="7">Ankyrin</fullName>
    </recommendedName>
</protein>
<organism evidence="5 6">
    <name type="scientific">Linnemannia schmuckeri</name>
    <dbReference type="NCBI Taxonomy" id="64567"/>
    <lineage>
        <taxon>Eukaryota</taxon>
        <taxon>Fungi</taxon>
        <taxon>Fungi incertae sedis</taxon>
        <taxon>Mucoromycota</taxon>
        <taxon>Mortierellomycotina</taxon>
        <taxon>Mortierellomycetes</taxon>
        <taxon>Mortierellales</taxon>
        <taxon>Mortierellaceae</taxon>
        <taxon>Linnemannia</taxon>
    </lineage>
</organism>
<keyword evidence="1" id="KW-0677">Repeat</keyword>
<dbReference type="PROSITE" id="PS50297">
    <property type="entry name" value="ANK_REP_REGION"/>
    <property type="match status" value="1"/>
</dbReference>
<evidence type="ECO:0000256" key="1">
    <source>
        <dbReference type="ARBA" id="ARBA00022737"/>
    </source>
</evidence>
<dbReference type="InterPro" id="IPR036770">
    <property type="entry name" value="Ankyrin_rpt-contain_sf"/>
</dbReference>
<reference evidence="5" key="1">
    <citation type="journal article" date="2020" name="Fungal Divers.">
        <title>Resolving the Mortierellaceae phylogeny through synthesis of multi-gene phylogenetics and phylogenomics.</title>
        <authorList>
            <person name="Vandepol N."/>
            <person name="Liber J."/>
            <person name="Desiro A."/>
            <person name="Na H."/>
            <person name="Kennedy M."/>
            <person name="Barry K."/>
            <person name="Grigoriev I.V."/>
            <person name="Miller A.N."/>
            <person name="O'Donnell K."/>
            <person name="Stajich J.E."/>
            <person name="Bonito G."/>
        </authorList>
    </citation>
    <scope>NUCLEOTIDE SEQUENCE</scope>
    <source>
        <strain evidence="5">NRRL 6426</strain>
    </source>
</reference>
<evidence type="ECO:0000256" key="2">
    <source>
        <dbReference type="ARBA" id="ARBA00023043"/>
    </source>
</evidence>
<dbReference type="PRINTS" id="PR01415">
    <property type="entry name" value="ANKYRIN"/>
</dbReference>
<dbReference type="Gene3D" id="1.25.40.20">
    <property type="entry name" value="Ankyrin repeat-containing domain"/>
    <property type="match status" value="1"/>
</dbReference>
<dbReference type="PANTHER" id="PTHR24201">
    <property type="entry name" value="ANK_REP_REGION DOMAIN-CONTAINING PROTEIN"/>
    <property type="match status" value="1"/>
</dbReference>
<dbReference type="SUPFAM" id="SSF48403">
    <property type="entry name" value="Ankyrin repeat"/>
    <property type="match status" value="1"/>
</dbReference>
<evidence type="ECO:0000256" key="4">
    <source>
        <dbReference type="SAM" id="MobiDB-lite"/>
    </source>
</evidence>
<dbReference type="PROSITE" id="PS50088">
    <property type="entry name" value="ANK_REPEAT"/>
    <property type="match status" value="1"/>
</dbReference>
<feature type="repeat" description="ANK" evidence="3">
    <location>
        <begin position="34"/>
        <end position="66"/>
    </location>
</feature>
<evidence type="ECO:0000256" key="3">
    <source>
        <dbReference type="PROSITE-ProRule" id="PRU00023"/>
    </source>
</evidence>
<proteinExistence type="predicted"/>
<dbReference type="AlphaFoldDB" id="A0A9P5S494"/>
<dbReference type="SMART" id="SM00248">
    <property type="entry name" value="ANK"/>
    <property type="match status" value="2"/>
</dbReference>
<dbReference type="GO" id="GO:0005634">
    <property type="term" value="C:nucleus"/>
    <property type="evidence" value="ECO:0007669"/>
    <property type="project" value="TreeGrafter"/>
</dbReference>
<keyword evidence="2 3" id="KW-0040">ANK repeat</keyword>
<evidence type="ECO:0000313" key="5">
    <source>
        <dbReference type="EMBL" id="KAF9153098.1"/>
    </source>
</evidence>
<dbReference type="InterPro" id="IPR050776">
    <property type="entry name" value="Ank_Repeat/CDKN_Inhibitor"/>
</dbReference>
<dbReference type="Proteomes" id="UP000748756">
    <property type="component" value="Unassembled WGS sequence"/>
</dbReference>
<evidence type="ECO:0008006" key="7">
    <source>
        <dbReference type="Google" id="ProtNLM"/>
    </source>
</evidence>
<name>A0A9P5S494_9FUNG</name>
<accession>A0A9P5S494</accession>
<dbReference type="OrthoDB" id="19174at2759"/>
<feature type="region of interest" description="Disordered" evidence="4">
    <location>
        <begin position="141"/>
        <end position="161"/>
    </location>
</feature>
<keyword evidence="6" id="KW-1185">Reference proteome</keyword>